<evidence type="ECO:0000256" key="10">
    <source>
        <dbReference type="RuleBase" id="RU362081"/>
    </source>
</evidence>
<dbReference type="SFLD" id="SFLDF00027">
    <property type="entry name" value="p-type_atpase"/>
    <property type="match status" value="1"/>
</dbReference>
<dbReference type="EMBL" id="JBHTGP010000003">
    <property type="protein sequence ID" value="MFD0683827.1"/>
    <property type="molecule type" value="Genomic_DNA"/>
</dbReference>
<dbReference type="InterPro" id="IPR059000">
    <property type="entry name" value="ATPase_P-type_domA"/>
</dbReference>
<organism evidence="13 14">
    <name type="scientific">Actinomadura fibrosa</name>
    <dbReference type="NCBI Taxonomy" id="111802"/>
    <lineage>
        <taxon>Bacteria</taxon>
        <taxon>Bacillati</taxon>
        <taxon>Actinomycetota</taxon>
        <taxon>Actinomycetes</taxon>
        <taxon>Streptosporangiales</taxon>
        <taxon>Thermomonosporaceae</taxon>
        <taxon>Actinomadura</taxon>
    </lineage>
</organism>
<dbReference type="SFLD" id="SFLDG00002">
    <property type="entry name" value="C1.7:_P-type_atpase_like"/>
    <property type="match status" value="1"/>
</dbReference>
<keyword evidence="8 10" id="KW-1133">Transmembrane helix</keyword>
<dbReference type="InterPro" id="IPR023214">
    <property type="entry name" value="HAD_sf"/>
</dbReference>
<dbReference type="InterPro" id="IPR008250">
    <property type="entry name" value="ATPase_P-typ_transduc_dom_A_sf"/>
</dbReference>
<dbReference type="SUPFAM" id="SSF55008">
    <property type="entry name" value="HMA, heavy metal-associated domain"/>
    <property type="match status" value="1"/>
</dbReference>
<dbReference type="PRINTS" id="PR00119">
    <property type="entry name" value="CATATPASE"/>
</dbReference>
<evidence type="ECO:0000256" key="4">
    <source>
        <dbReference type="ARBA" id="ARBA00022723"/>
    </source>
</evidence>
<dbReference type="SUPFAM" id="SSF56784">
    <property type="entry name" value="HAD-like"/>
    <property type="match status" value="1"/>
</dbReference>
<feature type="region of interest" description="Disordered" evidence="11">
    <location>
        <begin position="73"/>
        <end position="93"/>
    </location>
</feature>
<dbReference type="Gene3D" id="3.40.1110.10">
    <property type="entry name" value="Calcium-transporting ATPase, cytoplasmic domain N"/>
    <property type="match status" value="1"/>
</dbReference>
<dbReference type="InterPro" id="IPR036163">
    <property type="entry name" value="HMA_dom_sf"/>
</dbReference>
<evidence type="ECO:0000256" key="9">
    <source>
        <dbReference type="ARBA" id="ARBA00023136"/>
    </source>
</evidence>
<dbReference type="InterPro" id="IPR001757">
    <property type="entry name" value="P_typ_ATPase"/>
</dbReference>
<evidence type="ECO:0000256" key="5">
    <source>
        <dbReference type="ARBA" id="ARBA00022741"/>
    </source>
</evidence>
<dbReference type="InterPro" id="IPR006121">
    <property type="entry name" value="HMA_dom"/>
</dbReference>
<dbReference type="InterPro" id="IPR044492">
    <property type="entry name" value="P_typ_ATPase_HD_dom"/>
</dbReference>
<dbReference type="SUPFAM" id="SSF81665">
    <property type="entry name" value="Calcium ATPase, transmembrane domain M"/>
    <property type="match status" value="1"/>
</dbReference>
<evidence type="ECO:0000256" key="1">
    <source>
        <dbReference type="ARBA" id="ARBA00004651"/>
    </source>
</evidence>
<dbReference type="InterPro" id="IPR018303">
    <property type="entry name" value="ATPase_P-typ_P_site"/>
</dbReference>
<evidence type="ECO:0000256" key="6">
    <source>
        <dbReference type="ARBA" id="ARBA00022840"/>
    </source>
</evidence>
<feature type="transmembrane region" description="Helical" evidence="10">
    <location>
        <begin position="165"/>
        <end position="186"/>
    </location>
</feature>
<dbReference type="PROSITE" id="PS01229">
    <property type="entry name" value="COF_2"/>
    <property type="match status" value="1"/>
</dbReference>
<comment type="caution">
    <text evidence="13">The sequence shown here is derived from an EMBL/GenBank/DDBJ whole genome shotgun (WGS) entry which is preliminary data.</text>
</comment>
<dbReference type="InterPro" id="IPR036412">
    <property type="entry name" value="HAD-like_sf"/>
</dbReference>
<feature type="region of interest" description="Disordered" evidence="11">
    <location>
        <begin position="754"/>
        <end position="774"/>
    </location>
</feature>
<feature type="compositionally biased region" description="Basic and acidic residues" evidence="11">
    <location>
        <begin position="81"/>
        <end position="92"/>
    </location>
</feature>
<dbReference type="NCBIfam" id="TIGR01494">
    <property type="entry name" value="ATPase_P-type"/>
    <property type="match status" value="1"/>
</dbReference>
<name>A0ABW2XGI9_9ACTN</name>
<evidence type="ECO:0000256" key="3">
    <source>
        <dbReference type="ARBA" id="ARBA00022692"/>
    </source>
</evidence>
<feature type="transmembrane region" description="Helical" evidence="10">
    <location>
        <begin position="206"/>
        <end position="226"/>
    </location>
</feature>
<sequence length="774" mass="80115">MTTGAASDAHAGRIELAIGGMTCASCAARIEKRLNKIEGVTASVNYATEKARVEFPQGVSPEDLVATVEKAGYTAELPPPPKDETAGARADEPGDGLRAVRQRLVTAVVLSVPVIAMAMVPALQFEYWQWLSLTLAAPVVVYAGWPFHRAALTNLRHGAATMDTLVSVGTLAAFGWSLWALFFGTAGEPGIKHGFEFSMTRSDGSMNIYLEAASGVIAFILAGRYFEARSKRRAGAALTALLELGAKEVAVVRDGREERIPVERLAVGDVFVVRPGEKIATDGTVREGSSAVDASLLTGESVPVEVGPGDAVAGATVNAGGRLLVTATRVGADTQLAQMARMVEDAQTGKAQVQRLADRISGIFVPVVIGLAVATLGFWIGTGGGVAGAFTAAVAVLIIACPCALGLATPTALMVGTGRGAQLGILIKGPEVLESTRAVDTVVLDKTGTVTTGRMALVDVVTADGVDADEVLRLAGAIEDASEHPIAQAIAKGAAERVGTLGTVEDFANVEGLGVQGIVDGHGVLVGRPRLLAEWSQELPADLDRAMRDAQRRGHTAVAVGWDGEARAVVTVADQVKPTSAEAVERLKALGLRPVLLTGDNEAVARTVADAVGIEEVIAEVLPQDKVDAVKRLQERGRTVAMVGDGVNDAAALAQADLGLAMGTGTDAAIEASDLTLVRGDLRVAADAIRLSRRTLRTIKGNLFWAFAYNVAALPLAATGLLTPMIAGGAMAFSSVFVVSNSLRLRRFRPLTGDGAPAGGRPAAASRAEVPATR</sequence>
<dbReference type="NCBIfam" id="TIGR01525">
    <property type="entry name" value="ATPase-IB_hvy"/>
    <property type="match status" value="1"/>
</dbReference>
<keyword evidence="14" id="KW-1185">Reference proteome</keyword>
<dbReference type="NCBIfam" id="TIGR01511">
    <property type="entry name" value="ATPase-IB1_Cu"/>
    <property type="match status" value="1"/>
</dbReference>
<keyword evidence="4 10" id="KW-0479">Metal-binding</keyword>
<dbReference type="InterPro" id="IPR023299">
    <property type="entry name" value="ATPase_P-typ_cyto_dom_N"/>
</dbReference>
<feature type="domain" description="HMA" evidence="12">
    <location>
        <begin position="12"/>
        <end position="76"/>
    </location>
</feature>
<comment type="similarity">
    <text evidence="2 10">Belongs to the cation transport ATPase (P-type) (TC 3.A.3) family. Type IB subfamily.</text>
</comment>
<dbReference type="PROSITE" id="PS50846">
    <property type="entry name" value="HMA_2"/>
    <property type="match status" value="1"/>
</dbReference>
<dbReference type="InterPro" id="IPR017969">
    <property type="entry name" value="Heavy-metal-associated_CS"/>
</dbReference>
<dbReference type="Pfam" id="PF00403">
    <property type="entry name" value="HMA"/>
    <property type="match status" value="1"/>
</dbReference>
<feature type="compositionally biased region" description="Low complexity" evidence="11">
    <location>
        <begin position="759"/>
        <end position="768"/>
    </location>
</feature>
<dbReference type="PRINTS" id="PR00120">
    <property type="entry name" value="HATPASE"/>
</dbReference>
<dbReference type="SUPFAM" id="SSF81653">
    <property type="entry name" value="Calcium ATPase, transduction domain A"/>
    <property type="match status" value="1"/>
</dbReference>
<dbReference type="Gene3D" id="3.40.50.1000">
    <property type="entry name" value="HAD superfamily/HAD-like"/>
    <property type="match status" value="1"/>
</dbReference>
<dbReference type="Gene3D" id="2.70.150.10">
    <property type="entry name" value="Calcium-transporting ATPase, cytoplasmic transduction domain A"/>
    <property type="match status" value="1"/>
</dbReference>
<dbReference type="Pfam" id="PF00122">
    <property type="entry name" value="E1-E2_ATPase"/>
    <property type="match status" value="1"/>
</dbReference>
<dbReference type="RefSeq" id="WP_131760171.1">
    <property type="nucleotide sequence ID" value="NZ_CAACUY010000105.1"/>
</dbReference>
<comment type="subcellular location">
    <subcellularLocation>
        <location evidence="1">Cell membrane</location>
        <topology evidence="1">Multi-pass membrane protein</topology>
    </subcellularLocation>
</comment>
<keyword evidence="9 10" id="KW-0472">Membrane</keyword>
<evidence type="ECO:0000256" key="2">
    <source>
        <dbReference type="ARBA" id="ARBA00006024"/>
    </source>
</evidence>
<dbReference type="InterPro" id="IPR023298">
    <property type="entry name" value="ATPase_P-typ_TM_dom_sf"/>
</dbReference>
<dbReference type="PROSITE" id="PS01047">
    <property type="entry name" value="HMA_1"/>
    <property type="match status" value="1"/>
</dbReference>
<evidence type="ECO:0000313" key="13">
    <source>
        <dbReference type="EMBL" id="MFD0683827.1"/>
    </source>
</evidence>
<dbReference type="CDD" id="cd00371">
    <property type="entry name" value="HMA"/>
    <property type="match status" value="1"/>
</dbReference>
<dbReference type="PANTHER" id="PTHR43520">
    <property type="entry name" value="ATP7, ISOFORM B"/>
    <property type="match status" value="1"/>
</dbReference>
<feature type="transmembrane region" description="Helical" evidence="10">
    <location>
        <begin position="360"/>
        <end position="380"/>
    </location>
</feature>
<evidence type="ECO:0000256" key="7">
    <source>
        <dbReference type="ARBA" id="ARBA00022967"/>
    </source>
</evidence>
<feature type="transmembrane region" description="Helical" evidence="10">
    <location>
        <begin position="104"/>
        <end position="121"/>
    </location>
</feature>
<dbReference type="PROSITE" id="PS00154">
    <property type="entry name" value="ATPASE_E1_E2"/>
    <property type="match status" value="1"/>
</dbReference>
<keyword evidence="7" id="KW-1278">Translocase</keyword>
<evidence type="ECO:0000259" key="12">
    <source>
        <dbReference type="PROSITE" id="PS50846"/>
    </source>
</evidence>
<feature type="transmembrane region" description="Helical" evidence="10">
    <location>
        <begin position="127"/>
        <end position="145"/>
    </location>
</feature>
<dbReference type="SFLD" id="SFLDS00003">
    <property type="entry name" value="Haloacid_Dehalogenase"/>
    <property type="match status" value="1"/>
</dbReference>
<dbReference type="Gene3D" id="3.30.70.100">
    <property type="match status" value="1"/>
</dbReference>
<feature type="transmembrane region" description="Helical" evidence="10">
    <location>
        <begin position="725"/>
        <end position="743"/>
    </location>
</feature>
<gene>
    <name evidence="13" type="ORF">ACFQZM_04910</name>
</gene>
<proteinExistence type="inferred from homology"/>
<keyword evidence="10" id="KW-1003">Cell membrane</keyword>
<keyword evidence="3 10" id="KW-0812">Transmembrane</keyword>
<evidence type="ECO:0000313" key="14">
    <source>
        <dbReference type="Proteomes" id="UP001597063"/>
    </source>
</evidence>
<evidence type="ECO:0000256" key="8">
    <source>
        <dbReference type="ARBA" id="ARBA00022989"/>
    </source>
</evidence>
<keyword evidence="6 10" id="KW-0067">ATP-binding</keyword>
<dbReference type="CDD" id="cd02094">
    <property type="entry name" value="P-type_ATPase_Cu-like"/>
    <property type="match status" value="1"/>
</dbReference>
<keyword evidence="5 10" id="KW-0547">Nucleotide-binding</keyword>
<dbReference type="Proteomes" id="UP001597063">
    <property type="component" value="Unassembled WGS sequence"/>
</dbReference>
<feature type="transmembrane region" description="Helical" evidence="10">
    <location>
        <begin position="702"/>
        <end position="719"/>
    </location>
</feature>
<dbReference type="InterPro" id="IPR027256">
    <property type="entry name" value="P-typ_ATPase_IB"/>
</dbReference>
<reference evidence="14" key="1">
    <citation type="journal article" date="2019" name="Int. J. Syst. Evol. Microbiol.">
        <title>The Global Catalogue of Microorganisms (GCM) 10K type strain sequencing project: providing services to taxonomists for standard genome sequencing and annotation.</title>
        <authorList>
            <consortium name="The Broad Institute Genomics Platform"/>
            <consortium name="The Broad Institute Genome Sequencing Center for Infectious Disease"/>
            <person name="Wu L."/>
            <person name="Ma J."/>
        </authorList>
    </citation>
    <scope>NUCLEOTIDE SEQUENCE [LARGE SCALE GENOMIC DNA]</scope>
    <source>
        <strain evidence="14">JCM 9371</strain>
    </source>
</reference>
<dbReference type="PANTHER" id="PTHR43520:SF8">
    <property type="entry name" value="P-TYPE CU(+) TRANSPORTER"/>
    <property type="match status" value="1"/>
</dbReference>
<protein>
    <submittedName>
        <fullName evidence="13">Heavy metal translocating P-type ATPase</fullName>
    </submittedName>
</protein>
<evidence type="ECO:0000256" key="11">
    <source>
        <dbReference type="SAM" id="MobiDB-lite"/>
    </source>
</evidence>
<dbReference type="Pfam" id="PF00702">
    <property type="entry name" value="Hydrolase"/>
    <property type="match status" value="1"/>
</dbReference>
<accession>A0ABW2XGI9</accession>
<feature type="transmembrane region" description="Helical" evidence="10">
    <location>
        <begin position="386"/>
        <end position="409"/>
    </location>
</feature>